<dbReference type="SUPFAM" id="SSF56436">
    <property type="entry name" value="C-type lectin-like"/>
    <property type="match status" value="2"/>
</dbReference>
<name>A0A7R9A2W4_9CRUS</name>
<dbReference type="AlphaFoldDB" id="A0A7R9A2W4"/>
<dbReference type="EMBL" id="LR899631">
    <property type="protein sequence ID" value="CAD7241253.1"/>
    <property type="molecule type" value="Genomic_DNA"/>
</dbReference>
<evidence type="ECO:0000313" key="3">
    <source>
        <dbReference type="EMBL" id="CAD7241253.1"/>
    </source>
</evidence>
<sequence>MRTQAADATLFFWLLVAVRAQSACERGWKDYDGSCYFFSTEVSSYQTAHGACLKKDAHLVSIHSEGENLFVSSHVAQRSVFVGADYSDVRRPVNTDNTAWDFQFHYCGASCEPGREDTTAKERPVVTVLKADMWKNYFCEAHKGFICTAEPEECKEDDGCVTARCPPLYQSGGNLAPCIFLSQQTATWDEANDTCVRMEGRMAFIDTADKHERLMKDLSGDFSPLASDISIPELWIGVRLDETWVNGSGLEPKAFTRWYPTYPEEGTGECVAMIPSTWHIEGVITSTHYGYVCKKPQPKKNIIRVVAEGVFTSVWNHFLGWVRVI</sequence>
<feature type="domain" description="C-type lectin" evidence="2">
    <location>
        <begin position="178"/>
        <end position="279"/>
    </location>
</feature>
<dbReference type="InterPro" id="IPR001304">
    <property type="entry name" value="C-type_lectin-like"/>
</dbReference>
<dbReference type="Gene3D" id="3.10.100.10">
    <property type="entry name" value="Mannose-Binding Protein A, subunit A"/>
    <property type="match status" value="2"/>
</dbReference>
<dbReference type="Proteomes" id="UP000677054">
    <property type="component" value="Unassembled WGS sequence"/>
</dbReference>
<dbReference type="InterPro" id="IPR050111">
    <property type="entry name" value="C-type_lectin/snaclec_domain"/>
</dbReference>
<dbReference type="SMART" id="SM00034">
    <property type="entry name" value="CLECT"/>
    <property type="match status" value="2"/>
</dbReference>
<organism evidence="3">
    <name type="scientific">Darwinula stevensoni</name>
    <dbReference type="NCBI Taxonomy" id="69355"/>
    <lineage>
        <taxon>Eukaryota</taxon>
        <taxon>Metazoa</taxon>
        <taxon>Ecdysozoa</taxon>
        <taxon>Arthropoda</taxon>
        <taxon>Crustacea</taxon>
        <taxon>Oligostraca</taxon>
        <taxon>Ostracoda</taxon>
        <taxon>Podocopa</taxon>
        <taxon>Podocopida</taxon>
        <taxon>Darwinulocopina</taxon>
        <taxon>Darwinuloidea</taxon>
        <taxon>Darwinulidae</taxon>
        <taxon>Darwinula</taxon>
    </lineage>
</organism>
<dbReference type="EMBL" id="CAJPEV010000114">
    <property type="protein sequence ID" value="CAG0880789.1"/>
    <property type="molecule type" value="Genomic_DNA"/>
</dbReference>
<protein>
    <recommendedName>
        <fullName evidence="2">C-type lectin domain-containing protein</fullName>
    </recommendedName>
</protein>
<evidence type="ECO:0000259" key="2">
    <source>
        <dbReference type="PROSITE" id="PS50041"/>
    </source>
</evidence>
<dbReference type="Pfam" id="PF00059">
    <property type="entry name" value="Lectin_C"/>
    <property type="match status" value="2"/>
</dbReference>
<keyword evidence="4" id="KW-1185">Reference proteome</keyword>
<proteinExistence type="predicted"/>
<reference evidence="3" key="1">
    <citation type="submission" date="2020-11" db="EMBL/GenBank/DDBJ databases">
        <authorList>
            <person name="Tran Van P."/>
        </authorList>
    </citation>
    <scope>NUCLEOTIDE SEQUENCE</scope>
</reference>
<dbReference type="InterPro" id="IPR016186">
    <property type="entry name" value="C-type_lectin-like/link_sf"/>
</dbReference>
<dbReference type="PROSITE" id="PS50041">
    <property type="entry name" value="C_TYPE_LECTIN_2"/>
    <property type="match status" value="2"/>
</dbReference>
<gene>
    <name evidence="3" type="ORF">DSTB1V02_LOCUS1253</name>
</gene>
<feature type="domain" description="C-type lectin" evidence="2">
    <location>
        <begin position="31"/>
        <end position="148"/>
    </location>
</feature>
<accession>A0A7R9A2W4</accession>
<dbReference type="InterPro" id="IPR016187">
    <property type="entry name" value="CTDL_fold"/>
</dbReference>
<keyword evidence="1" id="KW-0732">Signal</keyword>
<dbReference type="PANTHER" id="PTHR22803">
    <property type="entry name" value="MANNOSE, PHOSPHOLIPASE, LECTIN RECEPTOR RELATED"/>
    <property type="match status" value="1"/>
</dbReference>
<evidence type="ECO:0000256" key="1">
    <source>
        <dbReference type="SAM" id="SignalP"/>
    </source>
</evidence>
<dbReference type="OrthoDB" id="6337382at2759"/>
<dbReference type="CDD" id="cd00037">
    <property type="entry name" value="CLECT"/>
    <property type="match status" value="2"/>
</dbReference>
<feature type="signal peptide" evidence="1">
    <location>
        <begin position="1"/>
        <end position="20"/>
    </location>
</feature>
<feature type="chain" id="PRO_5036209640" description="C-type lectin domain-containing protein" evidence="1">
    <location>
        <begin position="21"/>
        <end position="325"/>
    </location>
</feature>
<evidence type="ECO:0000313" key="4">
    <source>
        <dbReference type="Proteomes" id="UP000677054"/>
    </source>
</evidence>